<gene>
    <name evidence="1" type="ORF">JBS370_LOCUS39453</name>
</gene>
<protein>
    <submittedName>
        <fullName evidence="1">Uncharacterized protein</fullName>
    </submittedName>
</protein>
<evidence type="ECO:0000313" key="1">
    <source>
        <dbReference type="EMBL" id="CAF4271560.1"/>
    </source>
</evidence>
<dbReference type="EMBL" id="CAJOBD010027403">
    <property type="protein sequence ID" value="CAF4271560.1"/>
    <property type="molecule type" value="Genomic_DNA"/>
</dbReference>
<reference evidence="1" key="1">
    <citation type="submission" date="2021-02" db="EMBL/GenBank/DDBJ databases">
        <authorList>
            <person name="Nowell W R."/>
        </authorList>
    </citation>
    <scope>NUCLEOTIDE SEQUENCE</scope>
</reference>
<accession>A0A820G4K0</accession>
<dbReference type="AlphaFoldDB" id="A0A820G4K0"/>
<proteinExistence type="predicted"/>
<feature type="non-terminal residue" evidence="1">
    <location>
        <position position="1"/>
    </location>
</feature>
<organism evidence="1 2">
    <name type="scientific">Rotaria sordida</name>
    <dbReference type="NCBI Taxonomy" id="392033"/>
    <lineage>
        <taxon>Eukaryota</taxon>
        <taxon>Metazoa</taxon>
        <taxon>Spiralia</taxon>
        <taxon>Gnathifera</taxon>
        <taxon>Rotifera</taxon>
        <taxon>Eurotatoria</taxon>
        <taxon>Bdelloidea</taxon>
        <taxon>Philodinida</taxon>
        <taxon>Philodinidae</taxon>
        <taxon>Rotaria</taxon>
    </lineage>
</organism>
<evidence type="ECO:0000313" key="2">
    <source>
        <dbReference type="Proteomes" id="UP000663836"/>
    </source>
</evidence>
<sequence>MSAIQTTIDLSRIVREHKVVPIKMTIQLTTINDAPVESEDFYIVYYVAQQTRLEATTEQG</sequence>
<name>A0A820G4K0_9BILA</name>
<comment type="caution">
    <text evidence="1">The sequence shown here is derived from an EMBL/GenBank/DDBJ whole genome shotgun (WGS) entry which is preliminary data.</text>
</comment>
<dbReference type="Proteomes" id="UP000663836">
    <property type="component" value="Unassembled WGS sequence"/>
</dbReference>